<dbReference type="AlphaFoldDB" id="Q87GE4"/>
<reference evidence="1 2" key="1">
    <citation type="journal article" date="2003" name="Lancet">
        <title>Genome sequence of Vibrio parahaemolyticus: a pathogenic mechanism distinct from that of V. cholerae.</title>
        <authorList>
            <person name="Makino K."/>
            <person name="Oshima K."/>
            <person name="Kurokawa K."/>
            <person name="Yokoyama K."/>
            <person name="Uda T."/>
            <person name="Tagomori K."/>
            <person name="Iijima Y."/>
            <person name="Najima M."/>
            <person name="Nakano M."/>
            <person name="Yamashita A."/>
            <person name="Kubota Y."/>
            <person name="Kimura S."/>
            <person name="Yasunaga T."/>
            <person name="Honda T."/>
            <person name="Shinagawa H."/>
            <person name="Hattori M."/>
            <person name="Iida T."/>
        </authorList>
    </citation>
    <scope>NUCLEOTIDE SEQUENCE [LARGE SCALE GENOMIC DNA]</scope>
    <source>
        <strain evidence="2">RIMD 2210633</strain>
    </source>
</reference>
<organism evidence="1 2">
    <name type="scientific">Vibrio parahaemolyticus serotype O3:K6 (strain RIMD 2210633)</name>
    <dbReference type="NCBI Taxonomy" id="223926"/>
    <lineage>
        <taxon>Bacteria</taxon>
        <taxon>Pseudomonadati</taxon>
        <taxon>Pseudomonadota</taxon>
        <taxon>Gammaproteobacteria</taxon>
        <taxon>Vibrionales</taxon>
        <taxon>Vibrionaceae</taxon>
        <taxon>Vibrio</taxon>
    </lineage>
</organism>
<sequence length="36" mass="4307">MHQNILDFQQNPHVSHAGLVIKTINFQRYFCRSLHL</sequence>
<proteinExistence type="predicted"/>
<gene>
    <name evidence="1" type="ordered locus">VPA1372</name>
</gene>
<name>Q87GE4_VIBPA</name>
<dbReference type="HOGENOM" id="CLU_3359168_0_0_6"/>
<dbReference type="KEGG" id="vpa:VPA1372"/>
<evidence type="ECO:0000313" key="2">
    <source>
        <dbReference type="Proteomes" id="UP000002493"/>
    </source>
</evidence>
<evidence type="ECO:0000313" key="1">
    <source>
        <dbReference type="EMBL" id="BAC62715.1"/>
    </source>
</evidence>
<dbReference type="EMBL" id="BA000032">
    <property type="protein sequence ID" value="BAC62715.1"/>
    <property type="molecule type" value="Genomic_DNA"/>
</dbReference>
<protein>
    <submittedName>
        <fullName evidence="1">Uncharacterized protein</fullName>
    </submittedName>
</protein>
<accession>Q87GE4</accession>
<dbReference type="Proteomes" id="UP000002493">
    <property type="component" value="Chromosome 2"/>
</dbReference>